<evidence type="ECO:0000313" key="1">
    <source>
        <dbReference type="EMBL" id="KAK9836173.1"/>
    </source>
</evidence>
<dbReference type="EMBL" id="JALJOU010000026">
    <property type="protein sequence ID" value="KAK9836173.1"/>
    <property type="molecule type" value="Genomic_DNA"/>
</dbReference>
<dbReference type="AlphaFoldDB" id="A0AAW1RRN2"/>
<name>A0AAW1RRN2_9CHLO</name>
<dbReference type="Proteomes" id="UP001445335">
    <property type="component" value="Unassembled WGS sequence"/>
</dbReference>
<organism evidence="1 2">
    <name type="scientific">Elliptochloris bilobata</name>
    <dbReference type="NCBI Taxonomy" id="381761"/>
    <lineage>
        <taxon>Eukaryota</taxon>
        <taxon>Viridiplantae</taxon>
        <taxon>Chlorophyta</taxon>
        <taxon>core chlorophytes</taxon>
        <taxon>Trebouxiophyceae</taxon>
        <taxon>Trebouxiophyceae incertae sedis</taxon>
        <taxon>Elliptochloris clade</taxon>
        <taxon>Elliptochloris</taxon>
    </lineage>
</organism>
<proteinExistence type="predicted"/>
<comment type="caution">
    <text evidence="1">The sequence shown here is derived from an EMBL/GenBank/DDBJ whole genome shotgun (WGS) entry which is preliminary data.</text>
</comment>
<reference evidence="1 2" key="1">
    <citation type="journal article" date="2024" name="Nat. Commun.">
        <title>Phylogenomics reveals the evolutionary origins of lichenization in chlorophyte algae.</title>
        <authorList>
            <person name="Puginier C."/>
            <person name="Libourel C."/>
            <person name="Otte J."/>
            <person name="Skaloud P."/>
            <person name="Haon M."/>
            <person name="Grisel S."/>
            <person name="Petersen M."/>
            <person name="Berrin J.G."/>
            <person name="Delaux P.M."/>
            <person name="Dal Grande F."/>
            <person name="Keller J."/>
        </authorList>
    </citation>
    <scope>NUCLEOTIDE SEQUENCE [LARGE SCALE GENOMIC DNA]</scope>
    <source>
        <strain evidence="1 2">SAG 245.80</strain>
    </source>
</reference>
<sequence length="167" mass="18494">MQKSFRCIPELKRRLGRGVAQLQKTSLSRFSNECLPGTGSRETCLLFRASQWCAFIQGSASPYACSCRQRSDRWRQAALPAKMRCLETKQPAQDWAGSSRQPRVAARPPGCQYASCRGICNTPIAHLRKAAEHPFATVWRLVTSRDNDAGCFCGRSGAVEVGARQLS</sequence>
<keyword evidence="2" id="KW-1185">Reference proteome</keyword>
<gene>
    <name evidence="1" type="ORF">WJX81_006853</name>
</gene>
<evidence type="ECO:0000313" key="2">
    <source>
        <dbReference type="Proteomes" id="UP001445335"/>
    </source>
</evidence>
<accession>A0AAW1RRN2</accession>
<protein>
    <submittedName>
        <fullName evidence="1">Uncharacterized protein</fullName>
    </submittedName>
</protein>